<organism evidence="3 4">
    <name type="scientific">Actinophytocola gossypii</name>
    <dbReference type="NCBI Taxonomy" id="2812003"/>
    <lineage>
        <taxon>Bacteria</taxon>
        <taxon>Bacillati</taxon>
        <taxon>Actinomycetota</taxon>
        <taxon>Actinomycetes</taxon>
        <taxon>Pseudonocardiales</taxon>
        <taxon>Pseudonocardiaceae</taxon>
    </lineage>
</organism>
<dbReference type="InterPro" id="IPR023393">
    <property type="entry name" value="START-like_dom_sf"/>
</dbReference>
<dbReference type="Gene3D" id="3.30.530.20">
    <property type="match status" value="2"/>
</dbReference>
<feature type="domain" description="Activator of Hsp90 ATPase homologue 1/2-like C-terminal" evidence="2">
    <location>
        <begin position="153"/>
        <end position="244"/>
    </location>
</feature>
<dbReference type="EMBL" id="JAFFZE010000006">
    <property type="protein sequence ID" value="MCT2582877.1"/>
    <property type="molecule type" value="Genomic_DNA"/>
</dbReference>
<evidence type="ECO:0000259" key="2">
    <source>
        <dbReference type="Pfam" id="PF08327"/>
    </source>
</evidence>
<evidence type="ECO:0000313" key="3">
    <source>
        <dbReference type="EMBL" id="MCT2582877.1"/>
    </source>
</evidence>
<comment type="caution">
    <text evidence="3">The sequence shown here is derived from an EMBL/GenBank/DDBJ whole genome shotgun (WGS) entry which is preliminary data.</text>
</comment>
<dbReference type="Proteomes" id="UP001156441">
    <property type="component" value="Unassembled WGS sequence"/>
</dbReference>
<dbReference type="InterPro" id="IPR013538">
    <property type="entry name" value="ASHA1/2-like_C"/>
</dbReference>
<comment type="similarity">
    <text evidence="1">Belongs to the AHA1 family.</text>
</comment>
<dbReference type="Pfam" id="PF08327">
    <property type="entry name" value="AHSA1"/>
    <property type="match status" value="1"/>
</dbReference>
<protein>
    <submittedName>
        <fullName evidence="3">SRPBCC domain-containing protein</fullName>
    </submittedName>
</protein>
<keyword evidence="4" id="KW-1185">Reference proteome</keyword>
<evidence type="ECO:0000313" key="4">
    <source>
        <dbReference type="Proteomes" id="UP001156441"/>
    </source>
</evidence>
<evidence type="ECO:0000256" key="1">
    <source>
        <dbReference type="ARBA" id="ARBA00006817"/>
    </source>
</evidence>
<dbReference type="SUPFAM" id="SSF55961">
    <property type="entry name" value="Bet v1-like"/>
    <property type="match status" value="2"/>
</dbReference>
<name>A0ABT2J4T4_9PSEU</name>
<sequence>MRLRARADASLDAARSALTDPAALRVWLADNVEVDLPDRFAFWGPGTPGIEPRQRFLSADDRSLRFAWTVGGVETTVELAVSPGADGTVVSVTHGGVPNWADAVADESSDLAILTTFWGLAIANLVEYLEGREPTPRPDYTSAEQRAEVTIGADPAAVYDSLMNPEVFRRWFGANLGVEPRVGGRWAMGGFDFPDHAARILELEPARRVSMEWPDGMVSTWELAGSEGRTRLTFVQSGFDAPPHTGWTGWLAGMVELRRYHEVPGWRPLWIFHDLPGVPDDMTVVGTG</sequence>
<accession>A0ABT2J4T4</accession>
<dbReference type="CDD" id="cd07814">
    <property type="entry name" value="SRPBCC_CalC_Aha1-like"/>
    <property type="match status" value="1"/>
</dbReference>
<proteinExistence type="inferred from homology"/>
<reference evidence="3 4" key="1">
    <citation type="submission" date="2021-02" db="EMBL/GenBank/DDBJ databases">
        <title>Actinophytocola xerophila sp. nov., isolated from soil of cotton cropping field.</title>
        <authorList>
            <person name="Huang R."/>
            <person name="Chen X."/>
            <person name="Ge X."/>
            <person name="Liu W."/>
        </authorList>
    </citation>
    <scope>NUCLEOTIDE SEQUENCE [LARGE SCALE GENOMIC DNA]</scope>
    <source>
        <strain evidence="3 4">S1-96</strain>
    </source>
</reference>
<gene>
    <name evidence="3" type="ORF">JT362_07060</name>
</gene>